<name>A0A2J0LLN4_9BACT</name>
<dbReference type="Proteomes" id="UP000231267">
    <property type="component" value="Unassembled WGS sequence"/>
</dbReference>
<evidence type="ECO:0000313" key="3">
    <source>
        <dbReference type="Proteomes" id="UP000231267"/>
    </source>
</evidence>
<accession>A0A2J0LLN4</accession>
<organism evidence="2 3">
    <name type="scientific">Candidatus Taenaricola geysiri</name>
    <dbReference type="NCBI Taxonomy" id="1974752"/>
    <lineage>
        <taxon>Bacteria</taxon>
        <taxon>Pseudomonadati</taxon>
        <taxon>Candidatus Omnitrophota</taxon>
        <taxon>Candidatus Taenaricola</taxon>
    </lineage>
</organism>
<dbReference type="EMBL" id="PFGP01000014">
    <property type="protein sequence ID" value="PIW66960.1"/>
    <property type="molecule type" value="Genomic_DNA"/>
</dbReference>
<reference evidence="2 3" key="1">
    <citation type="submission" date="2017-09" db="EMBL/GenBank/DDBJ databases">
        <title>Depth-based differentiation of microbial function through sediment-hosted aquifers and enrichment of novel symbionts in the deep terrestrial subsurface.</title>
        <authorList>
            <person name="Probst A.J."/>
            <person name="Ladd B."/>
            <person name="Jarett J.K."/>
            <person name="Geller-Mcgrath D.E."/>
            <person name="Sieber C.M."/>
            <person name="Emerson J.B."/>
            <person name="Anantharaman K."/>
            <person name="Thomas B.C."/>
            <person name="Malmstrom R."/>
            <person name="Stieglmeier M."/>
            <person name="Klingl A."/>
            <person name="Woyke T."/>
            <person name="Ryan C.M."/>
            <person name="Banfield J.F."/>
        </authorList>
    </citation>
    <scope>NUCLEOTIDE SEQUENCE [LARGE SCALE GENOMIC DNA]</scope>
    <source>
        <strain evidence="2">CG12_big_fil_rev_8_21_14_0_65_43_15</strain>
    </source>
</reference>
<feature type="signal peptide" evidence="1">
    <location>
        <begin position="1"/>
        <end position="19"/>
    </location>
</feature>
<protein>
    <submittedName>
        <fullName evidence="2">Uncharacterized protein</fullName>
    </submittedName>
</protein>
<comment type="caution">
    <text evidence="2">The sequence shown here is derived from an EMBL/GenBank/DDBJ whole genome shotgun (WGS) entry which is preliminary data.</text>
</comment>
<gene>
    <name evidence="2" type="ORF">COW11_00500</name>
</gene>
<dbReference type="AlphaFoldDB" id="A0A2J0LLN4"/>
<sequence length="84" mass="9101">MKKLFLAGFVLVLSACVLAGVSFARIASPTEPSKGNPDRGGLPLGVSTRQSAYIATVTPTYVSQADRLSRYDFLPKILRQENSR</sequence>
<feature type="chain" id="PRO_5014364646" evidence="1">
    <location>
        <begin position="20"/>
        <end position="84"/>
    </location>
</feature>
<evidence type="ECO:0000313" key="2">
    <source>
        <dbReference type="EMBL" id="PIW66960.1"/>
    </source>
</evidence>
<keyword evidence="1" id="KW-0732">Signal</keyword>
<evidence type="ECO:0000256" key="1">
    <source>
        <dbReference type="SAM" id="SignalP"/>
    </source>
</evidence>
<dbReference type="PROSITE" id="PS51257">
    <property type="entry name" value="PROKAR_LIPOPROTEIN"/>
    <property type="match status" value="1"/>
</dbReference>
<proteinExistence type="predicted"/>